<dbReference type="InterPro" id="IPR002885">
    <property type="entry name" value="PPR_rpt"/>
</dbReference>
<dbReference type="Gene3D" id="1.25.40.10">
    <property type="entry name" value="Tetratricopeptide repeat domain"/>
    <property type="match status" value="5"/>
</dbReference>
<dbReference type="Pfam" id="PF14432">
    <property type="entry name" value="DYW_deaminase"/>
    <property type="match status" value="1"/>
</dbReference>
<accession>A0AAV2GVK0</accession>
<gene>
    <name evidence="5" type="ORF">LTRI10_LOCUS53491</name>
</gene>
<dbReference type="FunFam" id="1.25.40.10:FF:000366">
    <property type="entry name" value="Pentatricopeptide (PPR) repeat-containing protein"/>
    <property type="match status" value="1"/>
</dbReference>
<proteinExistence type="inferred from homology"/>
<dbReference type="PANTHER" id="PTHR47926">
    <property type="entry name" value="PENTATRICOPEPTIDE REPEAT-CONTAINING PROTEIN"/>
    <property type="match status" value="1"/>
</dbReference>
<dbReference type="GO" id="GO:0003723">
    <property type="term" value="F:RNA binding"/>
    <property type="evidence" value="ECO:0007669"/>
    <property type="project" value="InterPro"/>
</dbReference>
<dbReference type="GO" id="GO:0009451">
    <property type="term" value="P:RNA modification"/>
    <property type="evidence" value="ECO:0007669"/>
    <property type="project" value="InterPro"/>
</dbReference>
<dbReference type="GO" id="GO:0008270">
    <property type="term" value="F:zinc ion binding"/>
    <property type="evidence" value="ECO:0007669"/>
    <property type="project" value="InterPro"/>
</dbReference>
<dbReference type="InterPro" id="IPR032867">
    <property type="entry name" value="DYW_dom"/>
</dbReference>
<dbReference type="Pfam" id="PF01535">
    <property type="entry name" value="PPR"/>
    <property type="match status" value="1"/>
</dbReference>
<evidence type="ECO:0000259" key="4">
    <source>
        <dbReference type="Pfam" id="PF14432"/>
    </source>
</evidence>
<dbReference type="AlphaFoldDB" id="A0AAV2GVK0"/>
<evidence type="ECO:0000313" key="6">
    <source>
        <dbReference type="Proteomes" id="UP001497516"/>
    </source>
</evidence>
<feature type="repeat" description="PPR" evidence="3">
    <location>
        <begin position="498"/>
        <end position="533"/>
    </location>
</feature>
<feature type="repeat" description="PPR" evidence="3">
    <location>
        <begin position="89"/>
        <end position="123"/>
    </location>
</feature>
<feature type="repeat" description="PPR" evidence="3">
    <location>
        <begin position="463"/>
        <end position="497"/>
    </location>
</feature>
<dbReference type="Pfam" id="PF20431">
    <property type="entry name" value="E_motif"/>
    <property type="match status" value="1"/>
</dbReference>
<dbReference type="PANTHER" id="PTHR47926:SF518">
    <property type="entry name" value="(WILD MALAYSIAN BANANA) HYPOTHETICAL PROTEIN"/>
    <property type="match status" value="1"/>
</dbReference>
<dbReference type="PROSITE" id="PS51375">
    <property type="entry name" value="PPR"/>
    <property type="match status" value="5"/>
</dbReference>
<dbReference type="FunFam" id="1.25.40.10:FF:000361">
    <property type="entry name" value="Pentatricopeptide repeat-containing protein chloroplastic"/>
    <property type="match status" value="1"/>
</dbReference>
<dbReference type="Proteomes" id="UP001497516">
    <property type="component" value="Chromosome 9"/>
</dbReference>
<evidence type="ECO:0000256" key="2">
    <source>
        <dbReference type="ARBA" id="ARBA00022737"/>
    </source>
</evidence>
<sequence length="769" mass="85682">MASTLGVLEALLRNPGAIATKLEVKQLLKALLKRPGAITSASEAKQLHAQILKHNPSSPLYTSTAICVYSNFKLLNQSICLFKTLQSPPSLAYKSIIKCYAVNGRFVESLASFVDMRASGNTPDHSVFPSVLKACAFLLDLRLGEAVHGCIIRLGMDIHLITGNALINMYAKLQSLAESEWRERDRRKVFDGMSQRTVDNLFSSQLSQESEDGVGISTNTVMKRFVDIFPQLGSCLDGRSRTGSGADSSVKKVFETMTTRDIISWNTVIAGNAQNGLHEDALAMVREMGGAGLKPDIFTLSAILPIFAQYVDVDKGREIHGYVIRYGFDKDLYVASSLINMYSRCARVEDSIRVFKITRERDTISWNSVIAGCVQNGMFDEGLRLFRQMLKDNIIPGSVSFSSIMPACAHLTTLNLGKQLHGYIMRCGFDDNVFISSSLVDMYAKCGHIRTAGWIFDGIKGRDMVSWTAMIMGCALHGYAEDAISLFEQMKLEGIRPNHVAITAILTACSHAGMIDEGRRYFDRMTEEYGIRPGLEHYAAMADLYSRKGKLNDAYQLISTMTTPTGTIWSLLLSACRVHKNVDLAEKVASKIFEVDPENIGARVLLSNIYANDGRWKEAAKVRMTMRNMGIRKNPACSWIEVKNKIHTFIADDKSHTLHDEINNALCELQEKMELAGYVADTSEVLHDVDDEQKKYLLYGHSERRAIAFGIMSTPAGTTIRVIKNIRICVDCHTAIKLISKIVGREIVVRDNSRFHHFRDGECSCGEYW</sequence>
<feature type="repeat" description="PPR" evidence="3">
    <location>
        <begin position="362"/>
        <end position="396"/>
    </location>
</feature>
<dbReference type="InterPro" id="IPR046960">
    <property type="entry name" value="PPR_At4g14850-like_plant"/>
</dbReference>
<protein>
    <recommendedName>
        <fullName evidence="4">DYW domain-containing protein</fullName>
    </recommendedName>
</protein>
<keyword evidence="2" id="KW-0677">Repeat</keyword>
<evidence type="ECO:0000313" key="5">
    <source>
        <dbReference type="EMBL" id="CAL1414322.1"/>
    </source>
</evidence>
<dbReference type="EMBL" id="OZ034822">
    <property type="protein sequence ID" value="CAL1414322.1"/>
    <property type="molecule type" value="Genomic_DNA"/>
</dbReference>
<dbReference type="NCBIfam" id="TIGR00756">
    <property type="entry name" value="PPR"/>
    <property type="match status" value="4"/>
</dbReference>
<dbReference type="Pfam" id="PF13041">
    <property type="entry name" value="PPR_2"/>
    <property type="match status" value="3"/>
</dbReference>
<comment type="similarity">
    <text evidence="1">Belongs to the PPR family. PCMP-H subfamily.</text>
</comment>
<evidence type="ECO:0000256" key="3">
    <source>
        <dbReference type="PROSITE-ProRule" id="PRU00708"/>
    </source>
</evidence>
<organism evidence="5 6">
    <name type="scientific">Linum trigynum</name>
    <dbReference type="NCBI Taxonomy" id="586398"/>
    <lineage>
        <taxon>Eukaryota</taxon>
        <taxon>Viridiplantae</taxon>
        <taxon>Streptophyta</taxon>
        <taxon>Embryophyta</taxon>
        <taxon>Tracheophyta</taxon>
        <taxon>Spermatophyta</taxon>
        <taxon>Magnoliopsida</taxon>
        <taxon>eudicotyledons</taxon>
        <taxon>Gunneridae</taxon>
        <taxon>Pentapetalae</taxon>
        <taxon>rosids</taxon>
        <taxon>fabids</taxon>
        <taxon>Malpighiales</taxon>
        <taxon>Linaceae</taxon>
        <taxon>Linum</taxon>
    </lineage>
</organism>
<keyword evidence="6" id="KW-1185">Reference proteome</keyword>
<dbReference type="InterPro" id="IPR046848">
    <property type="entry name" value="E_motif"/>
</dbReference>
<evidence type="ECO:0000256" key="1">
    <source>
        <dbReference type="ARBA" id="ARBA00006643"/>
    </source>
</evidence>
<reference evidence="5 6" key="1">
    <citation type="submission" date="2024-04" db="EMBL/GenBank/DDBJ databases">
        <authorList>
            <person name="Fracassetti M."/>
        </authorList>
    </citation>
    <scope>NUCLEOTIDE SEQUENCE [LARGE SCALE GENOMIC DNA]</scope>
</reference>
<name>A0AAV2GVK0_9ROSI</name>
<dbReference type="FunFam" id="1.25.40.10:FF:000031">
    <property type="entry name" value="Pentatricopeptide repeat-containing protein mitochondrial"/>
    <property type="match status" value="1"/>
</dbReference>
<feature type="repeat" description="PPR" evidence="3">
    <location>
        <begin position="261"/>
        <end position="295"/>
    </location>
</feature>
<dbReference type="SUPFAM" id="SSF48452">
    <property type="entry name" value="TPR-like"/>
    <property type="match status" value="1"/>
</dbReference>
<dbReference type="InterPro" id="IPR011990">
    <property type="entry name" value="TPR-like_helical_dom_sf"/>
</dbReference>
<feature type="domain" description="DYW" evidence="4">
    <location>
        <begin position="677"/>
        <end position="769"/>
    </location>
</feature>